<proteinExistence type="predicted"/>
<dbReference type="EMBL" id="JUFZ01000107">
    <property type="protein sequence ID" value="KIC06329.1"/>
    <property type="molecule type" value="Genomic_DNA"/>
</dbReference>
<gene>
    <name evidence="1" type="ORF">MCC93_22260</name>
</gene>
<organism evidence="1 2">
    <name type="scientific">Morococcus cerebrosus</name>
    <dbReference type="NCBI Taxonomy" id="1056807"/>
    <lineage>
        <taxon>Bacteria</taxon>
        <taxon>Pseudomonadati</taxon>
        <taxon>Pseudomonadota</taxon>
        <taxon>Betaproteobacteria</taxon>
        <taxon>Neisseriales</taxon>
        <taxon>Neisseriaceae</taxon>
        <taxon>Morococcus</taxon>
    </lineage>
</organism>
<evidence type="ECO:0000313" key="1">
    <source>
        <dbReference type="EMBL" id="KIC06329.1"/>
    </source>
</evidence>
<reference evidence="1 2" key="1">
    <citation type="submission" date="2014-12" db="EMBL/GenBank/DDBJ databases">
        <title>Genome sequence of Morococcus cerebrosus.</title>
        <authorList>
            <person name="Shin S.-K."/>
            <person name="Yi H."/>
        </authorList>
    </citation>
    <scope>NUCLEOTIDE SEQUENCE [LARGE SCALE GENOMIC DNA]</scope>
    <source>
        <strain evidence="1 2">CIP 81.93</strain>
    </source>
</reference>
<accession>A0A0C1E3G8</accession>
<dbReference type="AlphaFoldDB" id="A0A0C1E3G8"/>
<comment type="caution">
    <text evidence="1">The sequence shown here is derived from an EMBL/GenBank/DDBJ whole genome shotgun (WGS) entry which is preliminary data.</text>
</comment>
<protein>
    <submittedName>
        <fullName evidence="1">Uncharacterized protein</fullName>
    </submittedName>
</protein>
<name>A0A0C1E3G8_9NEIS</name>
<sequence length="38" mass="4705">MKFRNLFLNQDFSSFTMDSRLRGNDGKSIKNWEDRRYM</sequence>
<evidence type="ECO:0000313" key="2">
    <source>
        <dbReference type="Proteomes" id="UP000031390"/>
    </source>
</evidence>
<dbReference type="Proteomes" id="UP000031390">
    <property type="component" value="Unassembled WGS sequence"/>
</dbReference>